<evidence type="ECO:0000256" key="3">
    <source>
        <dbReference type="ARBA" id="ARBA00023098"/>
    </source>
</evidence>
<evidence type="ECO:0000256" key="2">
    <source>
        <dbReference type="ARBA" id="ARBA00022963"/>
    </source>
</evidence>
<sequence length="272" mass="31309">MRGMYTAGILEYFLENDWHFPYVIGVSAGACNAASYVSKQTGRNEKVTIGYCRHPDYISYKRWVTKGELFGMDLIFDRIPNKEVFFDFDTFYNSNQTFLVGTTDCETGEPVYYEKNEVGESFLNILRASSSLPFVAPVTKFKDKMLMDGGISDPIPLGRSIRDGNEKHVIVLTQQDGYLKKPLRRGRWMLRRKYRNQPGLIKAVEGRSVIYNQALSEVRKAEKEGRAFVFRPDGLMGVSRIEKREERLTSLYKHGYDHAMKRAEELEAFLSS</sequence>
<feature type="active site" description="Nucleophile" evidence="4">
    <location>
        <position position="27"/>
    </location>
</feature>
<evidence type="ECO:0000256" key="4">
    <source>
        <dbReference type="PROSITE-ProRule" id="PRU01161"/>
    </source>
</evidence>
<dbReference type="Pfam" id="PF01734">
    <property type="entry name" value="Patatin"/>
    <property type="match status" value="1"/>
</dbReference>
<proteinExistence type="predicted"/>
<dbReference type="AlphaFoldDB" id="A0A2W0HE17"/>
<dbReference type="CDD" id="cd07208">
    <property type="entry name" value="Pat_hypo_Ecoli_yjju_like"/>
    <property type="match status" value="1"/>
</dbReference>
<dbReference type="GO" id="GO:0016042">
    <property type="term" value="P:lipid catabolic process"/>
    <property type="evidence" value="ECO:0007669"/>
    <property type="project" value="UniProtKB-UniRule"/>
</dbReference>
<evidence type="ECO:0000313" key="6">
    <source>
        <dbReference type="EMBL" id="PYZ99176.1"/>
    </source>
</evidence>
<accession>A0A2W0HE17</accession>
<comment type="caution">
    <text evidence="6">The sequence shown here is derived from an EMBL/GenBank/DDBJ whole genome shotgun (WGS) entry which is preliminary data.</text>
</comment>
<dbReference type="InterPro" id="IPR002641">
    <property type="entry name" value="PNPLA_dom"/>
</dbReference>
<feature type="short sequence motif" description="GXSXG" evidence="4">
    <location>
        <begin position="25"/>
        <end position="29"/>
    </location>
</feature>
<keyword evidence="1 4" id="KW-0378">Hydrolase</keyword>
<feature type="short sequence motif" description="DGA/G" evidence="4">
    <location>
        <begin position="148"/>
        <end position="150"/>
    </location>
</feature>
<organism evidence="6 7">
    <name type="scientific">Alteribacter lacisalsi</name>
    <dbReference type="NCBI Taxonomy" id="2045244"/>
    <lineage>
        <taxon>Bacteria</taxon>
        <taxon>Bacillati</taxon>
        <taxon>Bacillota</taxon>
        <taxon>Bacilli</taxon>
        <taxon>Bacillales</taxon>
        <taxon>Bacillaceae</taxon>
        <taxon>Alteribacter</taxon>
    </lineage>
</organism>
<dbReference type="SUPFAM" id="SSF52151">
    <property type="entry name" value="FabD/lysophospholipase-like"/>
    <property type="match status" value="1"/>
</dbReference>
<protein>
    <submittedName>
        <fullName evidence="6">Patatin family protein</fullName>
    </submittedName>
</protein>
<dbReference type="InterPro" id="IPR045943">
    <property type="entry name" value="DUF6363"/>
</dbReference>
<evidence type="ECO:0000256" key="1">
    <source>
        <dbReference type="ARBA" id="ARBA00022801"/>
    </source>
</evidence>
<feature type="active site" description="Proton acceptor" evidence="4">
    <location>
        <position position="148"/>
    </location>
</feature>
<evidence type="ECO:0000313" key="7">
    <source>
        <dbReference type="Proteomes" id="UP000248066"/>
    </source>
</evidence>
<comment type="caution">
    <text evidence="4">Lacks conserved residue(s) required for the propagation of feature annotation.</text>
</comment>
<dbReference type="PANTHER" id="PTHR14226">
    <property type="entry name" value="NEUROPATHY TARGET ESTERASE/SWISS CHEESE D.MELANOGASTER"/>
    <property type="match status" value="1"/>
</dbReference>
<reference evidence="6 7" key="1">
    <citation type="submission" date="2017-10" db="EMBL/GenBank/DDBJ databases">
        <title>Bacillus sp. nov., a halophilic bacterium isolated from a Yangshapao Lake.</title>
        <authorList>
            <person name="Wang H."/>
        </authorList>
    </citation>
    <scope>NUCLEOTIDE SEQUENCE [LARGE SCALE GENOMIC DNA]</scope>
    <source>
        <strain evidence="6 7">YSP-3</strain>
    </source>
</reference>
<dbReference type="Pfam" id="PF19890">
    <property type="entry name" value="DUF6363"/>
    <property type="match status" value="1"/>
</dbReference>
<dbReference type="InterPro" id="IPR050301">
    <property type="entry name" value="NTE"/>
</dbReference>
<dbReference type="Proteomes" id="UP000248066">
    <property type="component" value="Unassembled WGS sequence"/>
</dbReference>
<dbReference type="GO" id="GO:0016787">
    <property type="term" value="F:hydrolase activity"/>
    <property type="evidence" value="ECO:0007669"/>
    <property type="project" value="UniProtKB-UniRule"/>
</dbReference>
<keyword evidence="3 4" id="KW-0443">Lipid metabolism</keyword>
<feature type="domain" description="PNPLA" evidence="5">
    <location>
        <begin position="1"/>
        <end position="161"/>
    </location>
</feature>
<dbReference type="InterPro" id="IPR016035">
    <property type="entry name" value="Acyl_Trfase/lysoPLipase"/>
</dbReference>
<dbReference type="PANTHER" id="PTHR14226:SF25">
    <property type="entry name" value="PHOSPHOESTERASE"/>
    <property type="match status" value="1"/>
</dbReference>
<dbReference type="PROSITE" id="PS51635">
    <property type="entry name" value="PNPLA"/>
    <property type="match status" value="1"/>
</dbReference>
<dbReference type="EMBL" id="PDOF01000001">
    <property type="protein sequence ID" value="PYZ99176.1"/>
    <property type="molecule type" value="Genomic_DNA"/>
</dbReference>
<keyword evidence="7" id="KW-1185">Reference proteome</keyword>
<dbReference type="Gene3D" id="3.40.1090.10">
    <property type="entry name" value="Cytosolic phospholipase A2 catalytic domain"/>
    <property type="match status" value="2"/>
</dbReference>
<name>A0A2W0HE17_9BACI</name>
<gene>
    <name evidence="6" type="ORF">CR205_07085</name>
</gene>
<dbReference type="PROSITE" id="PS51257">
    <property type="entry name" value="PROKAR_LIPOPROTEIN"/>
    <property type="match status" value="1"/>
</dbReference>
<evidence type="ECO:0000259" key="5">
    <source>
        <dbReference type="PROSITE" id="PS51635"/>
    </source>
</evidence>
<keyword evidence="2 4" id="KW-0442">Lipid degradation</keyword>
<dbReference type="OrthoDB" id="9802424at2"/>
<dbReference type="InterPro" id="IPR037483">
    <property type="entry name" value="YjjU-like"/>
</dbReference>